<protein>
    <submittedName>
        <fullName evidence="1">Uncharacterized protein</fullName>
    </submittedName>
</protein>
<dbReference type="Proteomes" id="UP000276991">
    <property type="component" value="Unassembled WGS sequence"/>
</dbReference>
<dbReference type="EMBL" id="UPTC01000581">
    <property type="protein sequence ID" value="VBB29308.1"/>
    <property type="molecule type" value="Genomic_DNA"/>
</dbReference>
<organism evidence="1 2">
    <name type="scientific">Acanthocheilonema viteae</name>
    <name type="common">Filarial nematode worm</name>
    <name type="synonym">Dipetalonema viteae</name>
    <dbReference type="NCBI Taxonomy" id="6277"/>
    <lineage>
        <taxon>Eukaryota</taxon>
        <taxon>Metazoa</taxon>
        <taxon>Ecdysozoa</taxon>
        <taxon>Nematoda</taxon>
        <taxon>Chromadorea</taxon>
        <taxon>Rhabditida</taxon>
        <taxon>Spirurina</taxon>
        <taxon>Spiruromorpha</taxon>
        <taxon>Filarioidea</taxon>
        <taxon>Onchocercidae</taxon>
        <taxon>Acanthocheilonema</taxon>
    </lineage>
</organism>
<reference evidence="1 2" key="1">
    <citation type="submission" date="2018-08" db="EMBL/GenBank/DDBJ databases">
        <authorList>
            <person name="Laetsch R D."/>
            <person name="Stevens L."/>
            <person name="Kumar S."/>
            <person name="Blaxter L. M."/>
        </authorList>
    </citation>
    <scope>NUCLEOTIDE SEQUENCE [LARGE SCALE GENOMIC DNA]</scope>
</reference>
<dbReference type="AlphaFoldDB" id="A0A498SBV5"/>
<gene>
    <name evidence="1" type="ORF">NAV_LOCUS4111</name>
</gene>
<accession>A0A498SBV5</accession>
<sequence>MVPVTSVLPACRTKAARPTAYHTLQLRWFEASRRLNGTYLRHRGCLGAVVPLIDSSIINVLILCYW</sequence>
<name>A0A498SBV5_ACAVI</name>
<evidence type="ECO:0000313" key="2">
    <source>
        <dbReference type="Proteomes" id="UP000276991"/>
    </source>
</evidence>
<evidence type="ECO:0000313" key="1">
    <source>
        <dbReference type="EMBL" id="VBB29308.1"/>
    </source>
</evidence>
<proteinExistence type="predicted"/>
<keyword evidence="2" id="KW-1185">Reference proteome</keyword>